<evidence type="ECO:0000313" key="1">
    <source>
        <dbReference type="EMBL" id="PSS34060.1"/>
    </source>
</evidence>
<evidence type="ECO:0000313" key="2">
    <source>
        <dbReference type="Proteomes" id="UP000186601"/>
    </source>
</evidence>
<dbReference type="OrthoDB" id="3259047at2759"/>
<dbReference type="Pfam" id="PF20414">
    <property type="entry name" value="DUF6698"/>
    <property type="match status" value="1"/>
</dbReference>
<organism evidence="1 2">
    <name type="scientific">Hermanssonia centrifuga</name>
    <dbReference type="NCBI Taxonomy" id="98765"/>
    <lineage>
        <taxon>Eukaryota</taxon>
        <taxon>Fungi</taxon>
        <taxon>Dikarya</taxon>
        <taxon>Basidiomycota</taxon>
        <taxon>Agaricomycotina</taxon>
        <taxon>Agaricomycetes</taxon>
        <taxon>Polyporales</taxon>
        <taxon>Meruliaceae</taxon>
        <taxon>Hermanssonia</taxon>
    </lineage>
</organism>
<protein>
    <submittedName>
        <fullName evidence="1">Uncharacterized protein</fullName>
    </submittedName>
</protein>
<sequence>MTATRLVRDDQLPRFLYPDGHEYNSKDEADKLCQGHVFIRVARHILLGPKKAINTLATPKGHGGNAKIMGIRAMTPRLAAYIAVQAHFAISDIQEWCLDNREYFQYDRFFWNLVDILESEAGPNILQLLDE</sequence>
<dbReference type="EMBL" id="MLYV02000161">
    <property type="protein sequence ID" value="PSS34060.1"/>
    <property type="molecule type" value="Genomic_DNA"/>
</dbReference>
<dbReference type="AlphaFoldDB" id="A0A2R6RVN1"/>
<reference evidence="1 2" key="1">
    <citation type="submission" date="2018-02" db="EMBL/GenBank/DDBJ databases">
        <title>Genome sequence of the basidiomycete white-rot fungus Phlebia centrifuga.</title>
        <authorList>
            <person name="Granchi Z."/>
            <person name="Peng M."/>
            <person name="de Vries R.P."/>
            <person name="Hilden K."/>
            <person name="Makela M.R."/>
            <person name="Grigoriev I."/>
            <person name="Riley R."/>
        </authorList>
    </citation>
    <scope>NUCLEOTIDE SEQUENCE [LARGE SCALE GENOMIC DNA]</scope>
    <source>
        <strain evidence="1 2">FBCC195</strain>
    </source>
</reference>
<name>A0A2R6RVN1_9APHY</name>
<proteinExistence type="predicted"/>
<dbReference type="STRING" id="98765.A0A2R6RVN1"/>
<dbReference type="InterPro" id="IPR046521">
    <property type="entry name" value="DUF6698"/>
</dbReference>
<dbReference type="Proteomes" id="UP000186601">
    <property type="component" value="Unassembled WGS sequence"/>
</dbReference>
<accession>A0A2R6RVN1</accession>
<comment type="caution">
    <text evidence="1">The sequence shown here is derived from an EMBL/GenBank/DDBJ whole genome shotgun (WGS) entry which is preliminary data.</text>
</comment>
<gene>
    <name evidence="1" type="ORF">PHLCEN_2v1905</name>
</gene>
<keyword evidence="2" id="KW-1185">Reference proteome</keyword>